<name>O45394_CAEEL</name>
<reference evidence="2 3" key="1">
    <citation type="journal article" date="1998" name="Science">
        <title>Genome sequence of the nematode C. elegans: a platform for investigating biology.</title>
        <authorList>
            <consortium name="The C. elegans sequencing consortium"/>
            <person name="Sulson J.E."/>
            <person name="Waterston R."/>
        </authorList>
    </citation>
    <scope>NUCLEOTIDE SEQUENCE [LARGE SCALE GENOMIC DNA]</scope>
    <source>
        <strain evidence="2 3">Bristol N2</strain>
    </source>
</reference>
<dbReference type="InterPro" id="IPR005303">
    <property type="entry name" value="MOCOS_middle"/>
</dbReference>
<dbReference type="InterPro" id="IPR011037">
    <property type="entry name" value="Pyrv_Knase-like_insert_dom_sf"/>
</dbReference>
<dbReference type="InterPro" id="IPR005302">
    <property type="entry name" value="MoCF_Sase_C"/>
</dbReference>
<dbReference type="Proteomes" id="UP000001940">
    <property type="component" value="Chromosome V"/>
</dbReference>
<organism evidence="2 3">
    <name type="scientific">Caenorhabditis elegans</name>
    <dbReference type="NCBI Taxonomy" id="6239"/>
    <lineage>
        <taxon>Eukaryota</taxon>
        <taxon>Metazoa</taxon>
        <taxon>Ecdysozoa</taxon>
        <taxon>Nematoda</taxon>
        <taxon>Chromadorea</taxon>
        <taxon>Rhabditida</taxon>
        <taxon>Rhabditina</taxon>
        <taxon>Rhabditomorpha</taxon>
        <taxon>Rhabditoidea</taxon>
        <taxon>Rhabditidae</taxon>
        <taxon>Peloderinae</taxon>
        <taxon>Caenorhabditis</taxon>
    </lineage>
</organism>
<dbReference type="SUPFAM" id="SSF50800">
    <property type="entry name" value="PK beta-barrel domain-like"/>
    <property type="match status" value="1"/>
</dbReference>
<dbReference type="PeptideAtlas" id="O45394"/>
<dbReference type="eggNOG" id="KOG2362">
    <property type="taxonomic scope" value="Eukaryota"/>
</dbReference>
<feature type="domain" description="MOSC" evidence="1">
    <location>
        <begin position="183"/>
        <end position="333"/>
    </location>
</feature>
<dbReference type="OrthoDB" id="17255at2759"/>
<keyword evidence="5" id="KW-1267">Proteomics identification</keyword>
<dbReference type="STRING" id="6239.F22B8.7.1"/>
<dbReference type="Pfam" id="PF03473">
    <property type="entry name" value="MOSC"/>
    <property type="match status" value="1"/>
</dbReference>
<dbReference type="AlphaFoldDB" id="O45394"/>
<dbReference type="InterPro" id="IPR052716">
    <property type="entry name" value="MOSC_domain"/>
</dbReference>
<dbReference type="RefSeq" id="NP_507051.2">
    <property type="nucleotide sequence ID" value="NM_074650.5"/>
</dbReference>
<gene>
    <name evidence="2" type="ORF">CELE_F22B8.7</name>
    <name evidence="2 4" type="ORF">F22B8.7</name>
</gene>
<dbReference type="PROSITE" id="PS51340">
    <property type="entry name" value="MOSC"/>
    <property type="match status" value="1"/>
</dbReference>
<evidence type="ECO:0000313" key="3">
    <source>
        <dbReference type="Proteomes" id="UP000001940"/>
    </source>
</evidence>
<evidence type="ECO:0000259" key="1">
    <source>
        <dbReference type="PROSITE" id="PS51340"/>
    </source>
</evidence>
<protein>
    <submittedName>
        <fullName evidence="2">MOSC domain-containing protein</fullName>
    </submittedName>
</protein>
<dbReference type="AGR" id="WB:WBGene00009049"/>
<dbReference type="Bgee" id="WBGene00009049">
    <property type="expression patterns" value="Expressed in material anatomical entity and 5 other cell types or tissues"/>
</dbReference>
<dbReference type="GO" id="GO:0005737">
    <property type="term" value="C:cytoplasm"/>
    <property type="evidence" value="ECO:0000314"/>
    <property type="project" value="WormBase"/>
</dbReference>
<dbReference type="GO" id="GO:0060625">
    <property type="term" value="P:regulation of protein deneddylation"/>
    <property type="evidence" value="ECO:0000316"/>
    <property type="project" value="WormBase"/>
</dbReference>
<dbReference type="Pfam" id="PF03476">
    <property type="entry name" value="MOSC_N"/>
    <property type="match status" value="1"/>
</dbReference>
<evidence type="ECO:0000313" key="4">
    <source>
        <dbReference type="WormBase" id="F22B8.7"/>
    </source>
</evidence>
<evidence type="ECO:0007829" key="5">
    <source>
        <dbReference type="PeptideAtlas" id="O45394"/>
    </source>
</evidence>
<dbReference type="UCSC" id="F22B8.7">
    <property type="organism name" value="c. elegans"/>
</dbReference>
<dbReference type="PIR" id="T21251">
    <property type="entry name" value="T21251"/>
</dbReference>
<dbReference type="FunCoup" id="O45394">
    <property type="interactions" value="1188"/>
</dbReference>
<evidence type="ECO:0000313" key="2">
    <source>
        <dbReference type="EMBL" id="CAB05497.2"/>
    </source>
</evidence>
<dbReference type="PANTHER" id="PTHR36930:SF1">
    <property type="entry name" value="MOSC DOMAIN-CONTAINING PROTEIN"/>
    <property type="match status" value="1"/>
</dbReference>
<dbReference type="GO" id="GO:0003824">
    <property type="term" value="F:catalytic activity"/>
    <property type="evidence" value="ECO:0007669"/>
    <property type="project" value="InterPro"/>
</dbReference>
<dbReference type="GO" id="GO:0005634">
    <property type="term" value="C:nucleus"/>
    <property type="evidence" value="ECO:0000314"/>
    <property type="project" value="WormBase"/>
</dbReference>
<dbReference type="PANTHER" id="PTHR36930">
    <property type="entry name" value="METAL-SULFUR CLUSTER BIOSYNTHESIS PROTEINS YUAD-RELATED"/>
    <property type="match status" value="1"/>
</dbReference>
<dbReference type="GO" id="GO:0030170">
    <property type="term" value="F:pyridoxal phosphate binding"/>
    <property type="evidence" value="ECO:0007669"/>
    <property type="project" value="InterPro"/>
</dbReference>
<dbReference type="HOGENOM" id="CLU_028286_6_1_1"/>
<dbReference type="KEGG" id="cel:CELE_F22B8.7"/>
<accession>O45394</accession>
<dbReference type="SUPFAM" id="SSF141673">
    <property type="entry name" value="MOSC N-terminal domain-like"/>
    <property type="match status" value="1"/>
</dbReference>
<dbReference type="CTD" id="180078"/>
<keyword evidence="3" id="KW-1185">Reference proteome</keyword>
<dbReference type="GO" id="GO:0030151">
    <property type="term" value="F:molybdenum ion binding"/>
    <property type="evidence" value="ECO:0007669"/>
    <property type="project" value="InterPro"/>
</dbReference>
<dbReference type="InParanoid" id="O45394"/>
<dbReference type="GeneID" id="180078"/>
<dbReference type="Reactome" id="R-CEL-211945">
    <property type="pathway name" value="Phase I - Functionalization of compounds"/>
</dbReference>
<dbReference type="OMA" id="FQVAVWG"/>
<sequence length="339" mass="38932">MLEIDKDKKVLIGCLAGSFLFYHTARQIYSYMSVKPREWVPVGVVKSLHIFPIKSCKSVDVFAFKCTKLGPVMGDLEDRAFMLVEESTGKFITARQKPKLVHVENYMTDGMLEVTVPGQPKLSVDLRKVLQNKRTIRATLFKNLKQDGYDCGDEVAKLLSDYIEEPNYRLIFYKEGLYTERTVIPDDQWWNNPVPKRNDDSGFTDLAPFHIATDASLKVLNEKLDNKITMRYFRPSIYIEGCAAWDEDKWAEIRIGDAHLECFAPCTRCVLTTVDPVKGEMSKEMQPLKKLREFRLVPDGKMRKVHMESPVFGVYAGLVNEGYIHTGQTVYVRYKPTAF</sequence>
<proteinExistence type="evidence at protein level"/>
<dbReference type="WormBase" id="F22B8.7">
    <property type="protein sequence ID" value="CE37509"/>
    <property type="gene ID" value="WBGene00009049"/>
</dbReference>
<dbReference type="SMR" id="O45394"/>
<dbReference type="PhylomeDB" id="O45394"/>
<dbReference type="PaxDb" id="6239-F22B8.7"/>
<dbReference type="EMBL" id="BX284605">
    <property type="protein sequence ID" value="CAB05497.2"/>
    <property type="molecule type" value="Genomic_DNA"/>
</dbReference>